<gene>
    <name evidence="3" type="ORF">ACFO8Q_08245</name>
</gene>
<name>A0ABV9Q3W3_9BACL</name>
<feature type="compositionally biased region" description="Polar residues" evidence="2">
    <location>
        <begin position="50"/>
        <end position="59"/>
    </location>
</feature>
<accession>A0ABV9Q3W3</accession>
<dbReference type="EMBL" id="JBHSHC010000053">
    <property type="protein sequence ID" value="MFC4767352.1"/>
    <property type="molecule type" value="Genomic_DNA"/>
</dbReference>
<keyword evidence="4" id="KW-1185">Reference proteome</keyword>
<feature type="coiled-coil region" evidence="1">
    <location>
        <begin position="9"/>
        <end position="36"/>
    </location>
</feature>
<dbReference type="Proteomes" id="UP001596002">
    <property type="component" value="Unassembled WGS sequence"/>
</dbReference>
<dbReference type="RefSeq" id="WP_380025276.1">
    <property type="nucleotide sequence ID" value="NZ_JBHSHC010000053.1"/>
</dbReference>
<protein>
    <submittedName>
        <fullName evidence="3">Uncharacterized protein</fullName>
    </submittedName>
</protein>
<reference evidence="4" key="1">
    <citation type="journal article" date="2019" name="Int. J. Syst. Evol. Microbiol.">
        <title>The Global Catalogue of Microorganisms (GCM) 10K type strain sequencing project: providing services to taxonomists for standard genome sequencing and annotation.</title>
        <authorList>
            <consortium name="The Broad Institute Genomics Platform"/>
            <consortium name="The Broad Institute Genome Sequencing Center for Infectious Disease"/>
            <person name="Wu L."/>
            <person name="Ma J."/>
        </authorList>
    </citation>
    <scope>NUCLEOTIDE SEQUENCE [LARGE SCALE GENOMIC DNA]</scope>
    <source>
        <strain evidence="4">WYCCWR 12678</strain>
    </source>
</reference>
<evidence type="ECO:0000256" key="1">
    <source>
        <dbReference type="SAM" id="Coils"/>
    </source>
</evidence>
<evidence type="ECO:0000256" key="2">
    <source>
        <dbReference type="SAM" id="MobiDB-lite"/>
    </source>
</evidence>
<proteinExistence type="predicted"/>
<evidence type="ECO:0000313" key="3">
    <source>
        <dbReference type="EMBL" id="MFC4767352.1"/>
    </source>
</evidence>
<evidence type="ECO:0000313" key="4">
    <source>
        <dbReference type="Proteomes" id="UP001596002"/>
    </source>
</evidence>
<keyword evidence="1" id="KW-0175">Coiled coil</keyword>
<organism evidence="3 4">
    <name type="scientific">Effusibacillus consociatus</name>
    <dbReference type="NCBI Taxonomy" id="1117041"/>
    <lineage>
        <taxon>Bacteria</taxon>
        <taxon>Bacillati</taxon>
        <taxon>Bacillota</taxon>
        <taxon>Bacilli</taxon>
        <taxon>Bacillales</taxon>
        <taxon>Alicyclobacillaceae</taxon>
        <taxon>Effusibacillus</taxon>
    </lineage>
</organism>
<sequence>MQENPEKDLQWLEEHKDELKQEIANIKAAVKSTSGDEKRFVPLAVNTEDGISSNYNASLPGTPKSLTGFDTKGMQRLD</sequence>
<feature type="region of interest" description="Disordered" evidence="2">
    <location>
        <begin position="50"/>
        <end position="78"/>
    </location>
</feature>
<comment type="caution">
    <text evidence="3">The sequence shown here is derived from an EMBL/GenBank/DDBJ whole genome shotgun (WGS) entry which is preliminary data.</text>
</comment>